<proteinExistence type="predicted"/>
<keyword evidence="3" id="KW-1185">Reference proteome</keyword>
<name>A0AA40BBU6_9PEZI</name>
<gene>
    <name evidence="2" type="ORF">B0H67DRAFT_64462</name>
</gene>
<organism evidence="2 3">
    <name type="scientific">Lasiosphaeris hirsuta</name>
    <dbReference type="NCBI Taxonomy" id="260670"/>
    <lineage>
        <taxon>Eukaryota</taxon>
        <taxon>Fungi</taxon>
        <taxon>Dikarya</taxon>
        <taxon>Ascomycota</taxon>
        <taxon>Pezizomycotina</taxon>
        <taxon>Sordariomycetes</taxon>
        <taxon>Sordariomycetidae</taxon>
        <taxon>Sordariales</taxon>
        <taxon>Lasiosphaeriaceae</taxon>
        <taxon>Lasiosphaeris</taxon>
    </lineage>
</organism>
<dbReference type="AlphaFoldDB" id="A0AA40BBU6"/>
<sequence>MMKGQQVCWTKPEKNHVWTADVLGRQVPWYTTQGSKAQRRERRPAVRRGSSQGASRKQGAPGERGEGCGEETISQERHRHEGSCPYNGVERRAAVEMTGSSSRCSCGALGPVGLGRETQEARRGARSKQRRRRRGGEDKPRRAAGRRVAQITARLPPPQAWEGRLRWLKRLLSFASVPGPRRCSRSVLVGSGQRVRDRSLNSWRLRHPPNKKKKKPPLQKKRAAGTECVALNQAEPEQHCAQSAQTSARGAGGERASDG</sequence>
<dbReference type="Proteomes" id="UP001172102">
    <property type="component" value="Unassembled WGS sequence"/>
</dbReference>
<accession>A0AA40BBU6</accession>
<reference evidence="2" key="1">
    <citation type="submission" date="2023-06" db="EMBL/GenBank/DDBJ databases">
        <title>Genome-scale phylogeny and comparative genomics of the fungal order Sordariales.</title>
        <authorList>
            <consortium name="Lawrence Berkeley National Laboratory"/>
            <person name="Hensen N."/>
            <person name="Bonometti L."/>
            <person name="Westerberg I."/>
            <person name="Brannstrom I.O."/>
            <person name="Guillou S."/>
            <person name="Cros-Aarteil S."/>
            <person name="Calhoun S."/>
            <person name="Haridas S."/>
            <person name="Kuo A."/>
            <person name="Mondo S."/>
            <person name="Pangilinan J."/>
            <person name="Riley R."/>
            <person name="Labutti K."/>
            <person name="Andreopoulos B."/>
            <person name="Lipzen A."/>
            <person name="Chen C."/>
            <person name="Yanf M."/>
            <person name="Daum C."/>
            <person name="Ng V."/>
            <person name="Clum A."/>
            <person name="Steindorff A."/>
            <person name="Ohm R."/>
            <person name="Martin F."/>
            <person name="Silar P."/>
            <person name="Natvig D."/>
            <person name="Lalanne C."/>
            <person name="Gautier V."/>
            <person name="Ament-Velasquez S.L."/>
            <person name="Kruys A."/>
            <person name="Hutchinson M.I."/>
            <person name="Powell A.J."/>
            <person name="Barry K."/>
            <person name="Miller A.N."/>
            <person name="Grigoriev I.V."/>
            <person name="Debuchy R."/>
            <person name="Gladieux P."/>
            <person name="Thoren M.H."/>
            <person name="Johannesson H."/>
        </authorList>
    </citation>
    <scope>NUCLEOTIDE SEQUENCE</scope>
    <source>
        <strain evidence="2">SMH4607-1</strain>
    </source>
</reference>
<feature type="compositionally biased region" description="Basic residues" evidence="1">
    <location>
        <begin position="204"/>
        <end position="223"/>
    </location>
</feature>
<protein>
    <submittedName>
        <fullName evidence="2">Uncharacterized protein</fullName>
    </submittedName>
</protein>
<feature type="compositionally biased region" description="Basic residues" evidence="1">
    <location>
        <begin position="37"/>
        <end position="46"/>
    </location>
</feature>
<evidence type="ECO:0000313" key="3">
    <source>
        <dbReference type="Proteomes" id="UP001172102"/>
    </source>
</evidence>
<evidence type="ECO:0000313" key="2">
    <source>
        <dbReference type="EMBL" id="KAK0731219.1"/>
    </source>
</evidence>
<feature type="region of interest" description="Disordered" evidence="1">
    <location>
        <begin position="204"/>
        <end position="259"/>
    </location>
</feature>
<feature type="region of interest" description="Disordered" evidence="1">
    <location>
        <begin position="26"/>
        <end position="85"/>
    </location>
</feature>
<comment type="caution">
    <text evidence="2">The sequence shown here is derived from an EMBL/GenBank/DDBJ whole genome shotgun (WGS) entry which is preliminary data.</text>
</comment>
<dbReference type="EMBL" id="JAUKUA010000001">
    <property type="protein sequence ID" value="KAK0731219.1"/>
    <property type="molecule type" value="Genomic_DNA"/>
</dbReference>
<feature type="region of interest" description="Disordered" evidence="1">
    <location>
        <begin position="100"/>
        <end position="147"/>
    </location>
</feature>
<feature type="compositionally biased region" description="Basic residues" evidence="1">
    <location>
        <begin position="124"/>
        <end position="134"/>
    </location>
</feature>
<evidence type="ECO:0000256" key="1">
    <source>
        <dbReference type="SAM" id="MobiDB-lite"/>
    </source>
</evidence>